<name>A0AAD9L6W0_PAPLA</name>
<keyword evidence="3" id="KW-1185">Reference proteome</keyword>
<dbReference type="Proteomes" id="UP001182556">
    <property type="component" value="Unassembled WGS sequence"/>
</dbReference>
<dbReference type="EMBL" id="JAODAN010000004">
    <property type="protein sequence ID" value="KAK1924744.1"/>
    <property type="molecule type" value="Genomic_DNA"/>
</dbReference>
<reference evidence="2" key="1">
    <citation type="submission" date="2023-02" db="EMBL/GenBank/DDBJ databases">
        <title>Identification and recombinant expression of a fungal hydrolase from Papiliotrema laurentii that hydrolyzes apple cutin and clears colloidal polyester polyurethane.</title>
        <authorList>
            <consortium name="DOE Joint Genome Institute"/>
            <person name="Roman V.A."/>
            <person name="Bojanowski C."/>
            <person name="Crable B.R."/>
            <person name="Wagner D.N."/>
            <person name="Hung C.S."/>
            <person name="Nadeau L.J."/>
            <person name="Schratz L."/>
            <person name="Haridas S."/>
            <person name="Pangilinan J."/>
            <person name="Lipzen A."/>
            <person name="Na H."/>
            <person name="Yan M."/>
            <person name="Ng V."/>
            <person name="Grigoriev I.V."/>
            <person name="Spatafora J.W."/>
            <person name="Barlow D."/>
            <person name="Biffinger J."/>
            <person name="Kelley-Loughnane N."/>
            <person name="Varaljay V.A."/>
            <person name="Crookes-Goodson W.J."/>
        </authorList>
    </citation>
    <scope>NUCLEOTIDE SEQUENCE</scope>
    <source>
        <strain evidence="2">5307AH</strain>
    </source>
</reference>
<accession>A0AAD9L6W0</accession>
<evidence type="ECO:0000313" key="3">
    <source>
        <dbReference type="Proteomes" id="UP001182556"/>
    </source>
</evidence>
<feature type="region of interest" description="Disordered" evidence="1">
    <location>
        <begin position="15"/>
        <end position="257"/>
    </location>
</feature>
<dbReference type="AlphaFoldDB" id="A0AAD9L6W0"/>
<evidence type="ECO:0000256" key="1">
    <source>
        <dbReference type="SAM" id="MobiDB-lite"/>
    </source>
</evidence>
<proteinExistence type="predicted"/>
<feature type="compositionally biased region" description="Polar residues" evidence="1">
    <location>
        <begin position="19"/>
        <end position="38"/>
    </location>
</feature>
<gene>
    <name evidence="2" type="ORF">DB88DRAFT_539550</name>
</gene>
<organism evidence="2 3">
    <name type="scientific">Papiliotrema laurentii</name>
    <name type="common">Cryptococcus laurentii</name>
    <dbReference type="NCBI Taxonomy" id="5418"/>
    <lineage>
        <taxon>Eukaryota</taxon>
        <taxon>Fungi</taxon>
        <taxon>Dikarya</taxon>
        <taxon>Basidiomycota</taxon>
        <taxon>Agaricomycotina</taxon>
        <taxon>Tremellomycetes</taxon>
        <taxon>Tremellales</taxon>
        <taxon>Rhynchogastremaceae</taxon>
        <taxon>Papiliotrema</taxon>
    </lineage>
</organism>
<protein>
    <submittedName>
        <fullName evidence="2">Uncharacterized protein</fullName>
    </submittedName>
</protein>
<feature type="compositionally biased region" description="Low complexity" evidence="1">
    <location>
        <begin position="43"/>
        <end position="55"/>
    </location>
</feature>
<sequence>MPVTKKKGAIFAIYADSPSRPTGASSISKLRPTSTSINADAHATASSSSPTKKSSIATRRPLTSLQPTKTRSSAPAGLSGSKFKVFDDSAKISPDVQDTKVSKSKSSTNATTTAKPSLSSSTKPKRTPLAAATKAKRQFEIFSDPSPAPPVVASAPNSSKDTSPLKRSRLTPRKKQSEEDKENAAPTLSDSPASRTRSKTASQAAQSPIKDSKRVKGGPVRADAPLADVSSAYGATGEIPSGFKTQGIRPRRPLGAV</sequence>
<feature type="compositionally biased region" description="Polar residues" evidence="1">
    <location>
        <begin position="61"/>
        <end position="73"/>
    </location>
</feature>
<feature type="compositionally biased region" description="Polar residues" evidence="1">
    <location>
        <begin position="186"/>
        <end position="206"/>
    </location>
</feature>
<feature type="compositionally biased region" description="Low complexity" evidence="1">
    <location>
        <begin position="104"/>
        <end position="117"/>
    </location>
</feature>
<evidence type="ECO:0000313" key="2">
    <source>
        <dbReference type="EMBL" id="KAK1924744.1"/>
    </source>
</evidence>
<comment type="caution">
    <text evidence="2">The sequence shown here is derived from an EMBL/GenBank/DDBJ whole genome shotgun (WGS) entry which is preliminary data.</text>
</comment>